<name>A0AAV7NH20_PLEWA</name>
<keyword evidence="3" id="KW-1185">Reference proteome</keyword>
<comment type="caution">
    <text evidence="2">The sequence shown here is derived from an EMBL/GenBank/DDBJ whole genome shotgun (WGS) entry which is preliminary data.</text>
</comment>
<organism evidence="2 3">
    <name type="scientific">Pleurodeles waltl</name>
    <name type="common">Iberian ribbed newt</name>
    <dbReference type="NCBI Taxonomy" id="8319"/>
    <lineage>
        <taxon>Eukaryota</taxon>
        <taxon>Metazoa</taxon>
        <taxon>Chordata</taxon>
        <taxon>Craniata</taxon>
        <taxon>Vertebrata</taxon>
        <taxon>Euteleostomi</taxon>
        <taxon>Amphibia</taxon>
        <taxon>Batrachia</taxon>
        <taxon>Caudata</taxon>
        <taxon>Salamandroidea</taxon>
        <taxon>Salamandridae</taxon>
        <taxon>Pleurodelinae</taxon>
        <taxon>Pleurodeles</taxon>
    </lineage>
</organism>
<reference evidence="2" key="1">
    <citation type="journal article" date="2022" name="bioRxiv">
        <title>Sequencing and chromosome-scale assembly of the giantPleurodeles waltlgenome.</title>
        <authorList>
            <person name="Brown T."/>
            <person name="Elewa A."/>
            <person name="Iarovenko S."/>
            <person name="Subramanian E."/>
            <person name="Araus A.J."/>
            <person name="Petzold A."/>
            <person name="Susuki M."/>
            <person name="Suzuki K.-i.T."/>
            <person name="Hayashi T."/>
            <person name="Toyoda A."/>
            <person name="Oliveira C."/>
            <person name="Osipova E."/>
            <person name="Leigh N.D."/>
            <person name="Simon A."/>
            <person name="Yun M.H."/>
        </authorList>
    </citation>
    <scope>NUCLEOTIDE SEQUENCE</scope>
    <source>
        <strain evidence="2">20211129_DDA</strain>
        <tissue evidence="2">Liver</tissue>
    </source>
</reference>
<protein>
    <submittedName>
        <fullName evidence="2">Uncharacterized protein</fullName>
    </submittedName>
</protein>
<dbReference type="EMBL" id="JANPWB010000012">
    <property type="protein sequence ID" value="KAJ1112100.1"/>
    <property type="molecule type" value="Genomic_DNA"/>
</dbReference>
<proteinExistence type="predicted"/>
<evidence type="ECO:0000313" key="3">
    <source>
        <dbReference type="Proteomes" id="UP001066276"/>
    </source>
</evidence>
<dbReference type="AlphaFoldDB" id="A0AAV7NH20"/>
<gene>
    <name evidence="2" type="ORF">NDU88_000369</name>
</gene>
<feature type="region of interest" description="Disordered" evidence="1">
    <location>
        <begin position="84"/>
        <end position="158"/>
    </location>
</feature>
<accession>A0AAV7NH20</accession>
<sequence length="158" mass="16275">MQRNASQPDSRSGLLFCSQPPAVSHHRPNLFCKACTQATSLVCPGPTRRKGMGAGPCPALAVHFQAFTPAQSAALVRITRVAPDLASPLHRPDTPSACSPTRAAGQPGEAGCDSPDTVPGPDHHAAQAGPHSPPEPPASELPDWGFQAAARAKTPAPT</sequence>
<evidence type="ECO:0000313" key="2">
    <source>
        <dbReference type="EMBL" id="KAJ1112100.1"/>
    </source>
</evidence>
<dbReference type="Proteomes" id="UP001066276">
    <property type="component" value="Chromosome 8"/>
</dbReference>
<evidence type="ECO:0000256" key="1">
    <source>
        <dbReference type="SAM" id="MobiDB-lite"/>
    </source>
</evidence>